<dbReference type="PIRSF" id="PIRSF036431">
    <property type="entry name" value="STHK_DctB"/>
    <property type="match status" value="1"/>
</dbReference>
<dbReference type="Pfam" id="PF00512">
    <property type="entry name" value="HisKA"/>
    <property type="match status" value="1"/>
</dbReference>
<evidence type="ECO:0000256" key="4">
    <source>
        <dbReference type="ARBA" id="ARBA00022475"/>
    </source>
</evidence>
<dbReference type="InterPro" id="IPR003661">
    <property type="entry name" value="HisK_dim/P_dom"/>
</dbReference>
<evidence type="ECO:0000256" key="7">
    <source>
        <dbReference type="ARBA" id="ARBA00022679"/>
    </source>
</evidence>
<evidence type="ECO:0000256" key="14">
    <source>
        <dbReference type="ARBA" id="ARBA00023136"/>
    </source>
</evidence>
<evidence type="ECO:0000256" key="17">
    <source>
        <dbReference type="SAM" id="MobiDB-lite"/>
    </source>
</evidence>
<keyword evidence="5" id="KW-0997">Cell inner membrane</keyword>
<feature type="region of interest" description="Disordered" evidence="17">
    <location>
        <begin position="1"/>
        <end position="52"/>
    </location>
</feature>
<evidence type="ECO:0000256" key="9">
    <source>
        <dbReference type="ARBA" id="ARBA00022741"/>
    </source>
</evidence>
<dbReference type="EMBL" id="VTPY01000007">
    <property type="protein sequence ID" value="KAA0010476.1"/>
    <property type="molecule type" value="Genomic_DNA"/>
</dbReference>
<dbReference type="InterPro" id="IPR029151">
    <property type="entry name" value="Sensor-like_sf"/>
</dbReference>
<dbReference type="EC" id="2.7.13.3" evidence="3"/>
<dbReference type="PANTHER" id="PTHR43065:SF46">
    <property type="entry name" value="C4-DICARBOXYLATE TRANSPORT SENSOR PROTEIN DCTB"/>
    <property type="match status" value="1"/>
</dbReference>
<sequence>MPGRVPTSIWSSSKRDCSRWSVPRPAPNGHCGAPRRCRKSNPEERRVKAPHRPPRISARLRRLLLLLLPVGLVIVMWQAAQVAREQALQALVREAENELRLSAAGLEGHLTRHDYLPQLLASREMVRRFLLNQGQQDPMPLNLLLDQFRATADVSDVYLLNANADTVAASNWHRPDTFIGQNYAFRSYYQDAIEGKRGRFYGLGVMSLERGYYFSAPVWLDDTAPDARPSGVMVIKVLLDAIEESWAEQDAELLVTDEDDIIFMASYPALRMAALHPLSEEERQALLATRRYADEPLSPAGIDVFAQRDDGSRLVRFTQGALDGSRYLGLARHMETFGWDMHILKPLDSVYSAQWFTALLAGGLYGVVTLAGGIGWQRMRLRRERELFAERERQTLARARDELERNVAHRTRDLLETNRLLSDEIEERRRAEENLRLTQDELVQAAKLAVLGQLAAGINHELNQPLAAIRAYAENARTFLERQRLEAVDANLVQVVELTERMAEISAQLRQFSRKSDSSLTAVSVQACFDYALRLYQARLRSSHVQVKRRWGEEQVWVHADLVRLEQVLVNLIGNALQAMADSPEPTLILGIEREEHQVCISVTDTGPGIPEPYLSRIFEPFFTTKSPGSGLGLGLSISSRIITDLGGRIEATNPPGAGARFTITLPRDEGPDSHRLSPTEEQRSHA</sequence>
<keyword evidence="11" id="KW-0067">ATP-binding</keyword>
<dbReference type="Pfam" id="PF02743">
    <property type="entry name" value="dCache_1"/>
    <property type="match status" value="1"/>
</dbReference>
<dbReference type="SUPFAM" id="SSF47384">
    <property type="entry name" value="Homodimeric domain of signal transducing histidine kinase"/>
    <property type="match status" value="1"/>
</dbReference>
<dbReference type="PRINTS" id="PR00344">
    <property type="entry name" value="BCTRLSENSOR"/>
</dbReference>
<evidence type="ECO:0000256" key="1">
    <source>
        <dbReference type="ARBA" id="ARBA00000085"/>
    </source>
</evidence>
<protein>
    <recommendedName>
        <fullName evidence="15">C4-dicarboxylate transport sensor protein DctB</fullName>
        <ecNumber evidence="3">2.7.13.3</ecNumber>
    </recommendedName>
</protein>
<dbReference type="GO" id="GO:0005886">
    <property type="term" value="C:plasma membrane"/>
    <property type="evidence" value="ECO:0007669"/>
    <property type="project" value="UniProtKB-SubCell"/>
</dbReference>
<evidence type="ECO:0000256" key="13">
    <source>
        <dbReference type="ARBA" id="ARBA00023012"/>
    </source>
</evidence>
<comment type="caution">
    <text evidence="20">The sequence shown here is derived from an EMBL/GenBank/DDBJ whole genome shotgun (WGS) entry which is preliminary data.</text>
</comment>
<keyword evidence="8 18" id="KW-0812">Transmembrane</keyword>
<keyword evidence="9" id="KW-0547">Nucleotide-binding</keyword>
<evidence type="ECO:0000256" key="8">
    <source>
        <dbReference type="ARBA" id="ARBA00022692"/>
    </source>
</evidence>
<dbReference type="Gene3D" id="1.10.287.130">
    <property type="match status" value="1"/>
</dbReference>
<feature type="transmembrane region" description="Helical" evidence="18">
    <location>
        <begin position="63"/>
        <end position="80"/>
    </location>
</feature>
<keyword evidence="6" id="KW-0597">Phosphoprotein</keyword>
<keyword evidence="7" id="KW-0808">Transferase</keyword>
<keyword evidence="13" id="KW-0902">Two-component regulatory system</keyword>
<dbReference type="SUPFAM" id="SSF103190">
    <property type="entry name" value="Sensory domain-like"/>
    <property type="match status" value="1"/>
</dbReference>
<dbReference type="Pfam" id="PF02518">
    <property type="entry name" value="HATPase_c"/>
    <property type="match status" value="1"/>
</dbReference>
<evidence type="ECO:0000256" key="2">
    <source>
        <dbReference type="ARBA" id="ARBA00004429"/>
    </source>
</evidence>
<evidence type="ECO:0000259" key="19">
    <source>
        <dbReference type="PROSITE" id="PS50109"/>
    </source>
</evidence>
<dbReference type="PANTHER" id="PTHR43065">
    <property type="entry name" value="SENSOR HISTIDINE KINASE"/>
    <property type="match status" value="1"/>
</dbReference>
<evidence type="ECO:0000256" key="10">
    <source>
        <dbReference type="ARBA" id="ARBA00022777"/>
    </source>
</evidence>
<dbReference type="GO" id="GO:0000155">
    <property type="term" value="F:phosphorelay sensor kinase activity"/>
    <property type="evidence" value="ECO:0007669"/>
    <property type="project" value="InterPro"/>
</dbReference>
<dbReference type="Gene3D" id="3.30.565.10">
    <property type="entry name" value="Histidine kinase-like ATPase, C-terminal domain"/>
    <property type="match status" value="1"/>
</dbReference>
<keyword evidence="21" id="KW-1185">Reference proteome</keyword>
<comment type="subcellular location">
    <subcellularLocation>
        <location evidence="2">Cell inner membrane</location>
        <topology evidence="2">Multi-pass membrane protein</topology>
    </subcellularLocation>
</comment>
<proteinExistence type="predicted"/>
<evidence type="ECO:0000256" key="12">
    <source>
        <dbReference type="ARBA" id="ARBA00022989"/>
    </source>
</evidence>
<dbReference type="InterPro" id="IPR003594">
    <property type="entry name" value="HATPase_dom"/>
</dbReference>
<dbReference type="Gene3D" id="3.30.450.20">
    <property type="entry name" value="PAS domain"/>
    <property type="match status" value="2"/>
</dbReference>
<dbReference type="InterPro" id="IPR033479">
    <property type="entry name" value="dCache_1"/>
</dbReference>
<evidence type="ECO:0000256" key="15">
    <source>
        <dbReference type="ARBA" id="ARBA00073143"/>
    </source>
</evidence>
<feature type="compositionally biased region" description="Basic and acidic residues" evidence="17">
    <location>
        <begin position="667"/>
        <end position="687"/>
    </location>
</feature>
<evidence type="ECO:0000256" key="5">
    <source>
        <dbReference type="ARBA" id="ARBA00022519"/>
    </source>
</evidence>
<name>A0A7V7KGK3_9GAMM</name>
<dbReference type="CDD" id="cd00082">
    <property type="entry name" value="HisKA"/>
    <property type="match status" value="1"/>
</dbReference>
<organism evidence="20 21">
    <name type="scientific">Billgrantia pellis</name>
    <dbReference type="NCBI Taxonomy" id="2606936"/>
    <lineage>
        <taxon>Bacteria</taxon>
        <taxon>Pseudomonadati</taxon>
        <taxon>Pseudomonadota</taxon>
        <taxon>Gammaproteobacteria</taxon>
        <taxon>Oceanospirillales</taxon>
        <taxon>Halomonadaceae</taxon>
        <taxon>Billgrantia</taxon>
    </lineage>
</organism>
<keyword evidence="14 18" id="KW-0472">Membrane</keyword>
<dbReference type="GO" id="GO:0005524">
    <property type="term" value="F:ATP binding"/>
    <property type="evidence" value="ECO:0007669"/>
    <property type="project" value="UniProtKB-KW"/>
</dbReference>
<dbReference type="AlphaFoldDB" id="A0A7V7KGK3"/>
<evidence type="ECO:0000256" key="11">
    <source>
        <dbReference type="ARBA" id="ARBA00022840"/>
    </source>
</evidence>
<dbReference type="InterPro" id="IPR036890">
    <property type="entry name" value="HATPase_C_sf"/>
</dbReference>
<feature type="region of interest" description="Disordered" evidence="17">
    <location>
        <begin position="654"/>
        <end position="687"/>
    </location>
</feature>
<evidence type="ECO:0000256" key="3">
    <source>
        <dbReference type="ARBA" id="ARBA00012438"/>
    </source>
</evidence>
<evidence type="ECO:0000313" key="20">
    <source>
        <dbReference type="EMBL" id="KAA0010476.1"/>
    </source>
</evidence>
<evidence type="ECO:0000256" key="6">
    <source>
        <dbReference type="ARBA" id="ARBA00022553"/>
    </source>
</evidence>
<feature type="domain" description="Histidine kinase" evidence="19">
    <location>
        <begin position="457"/>
        <end position="670"/>
    </location>
</feature>
<dbReference type="FunFam" id="1.10.287.130:FF:000049">
    <property type="entry name" value="C4-dicarboxylate transport sensor protein DctB"/>
    <property type="match status" value="1"/>
</dbReference>
<evidence type="ECO:0000256" key="16">
    <source>
        <dbReference type="SAM" id="Coils"/>
    </source>
</evidence>
<keyword evidence="10 20" id="KW-0418">Kinase</keyword>
<evidence type="ECO:0000313" key="21">
    <source>
        <dbReference type="Proteomes" id="UP000486760"/>
    </source>
</evidence>
<keyword evidence="16" id="KW-0175">Coiled coil</keyword>
<evidence type="ECO:0000256" key="18">
    <source>
        <dbReference type="SAM" id="Phobius"/>
    </source>
</evidence>
<keyword evidence="4" id="KW-1003">Cell membrane</keyword>
<dbReference type="InterPro" id="IPR036097">
    <property type="entry name" value="HisK_dim/P_sf"/>
</dbReference>
<reference evidence="20 21" key="1">
    <citation type="submission" date="2019-08" db="EMBL/GenBank/DDBJ databases">
        <title>Bioinformatics analysis of the strain L3 and L5.</title>
        <authorList>
            <person name="Li X."/>
        </authorList>
    </citation>
    <scope>NUCLEOTIDE SEQUENCE [LARGE SCALE GENOMIC DNA]</scope>
    <source>
        <strain evidence="20 21">L5</strain>
    </source>
</reference>
<dbReference type="SMART" id="SM00387">
    <property type="entry name" value="HATPase_c"/>
    <property type="match status" value="1"/>
</dbReference>
<dbReference type="PROSITE" id="PS50109">
    <property type="entry name" value="HIS_KIN"/>
    <property type="match status" value="1"/>
</dbReference>
<dbReference type="Proteomes" id="UP000486760">
    <property type="component" value="Unassembled WGS sequence"/>
</dbReference>
<accession>A0A7V7KGK3</accession>
<dbReference type="SMART" id="SM00388">
    <property type="entry name" value="HisKA"/>
    <property type="match status" value="1"/>
</dbReference>
<feature type="coiled-coil region" evidence="16">
    <location>
        <begin position="386"/>
        <end position="448"/>
    </location>
</feature>
<keyword evidence="12 18" id="KW-1133">Transmembrane helix</keyword>
<comment type="catalytic activity">
    <reaction evidence="1">
        <text>ATP + protein L-histidine = ADP + protein N-phospho-L-histidine.</text>
        <dbReference type="EC" id="2.7.13.3"/>
    </reaction>
</comment>
<dbReference type="InterPro" id="IPR005467">
    <property type="entry name" value="His_kinase_dom"/>
</dbReference>
<gene>
    <name evidence="20" type="ORF">F0A17_18635</name>
</gene>
<dbReference type="InterPro" id="IPR004358">
    <property type="entry name" value="Sig_transdc_His_kin-like_C"/>
</dbReference>
<dbReference type="SUPFAM" id="SSF55874">
    <property type="entry name" value="ATPase domain of HSP90 chaperone/DNA topoisomerase II/histidine kinase"/>
    <property type="match status" value="1"/>
</dbReference>
<feature type="transmembrane region" description="Helical" evidence="18">
    <location>
        <begin position="355"/>
        <end position="376"/>
    </location>
</feature>
<dbReference type="InterPro" id="IPR017055">
    <property type="entry name" value="Sig_transdc_His_kinase_DctB"/>
</dbReference>